<sequence>MSRDSTMAALARVNPTIAQPAFRANDPIAEVRLKASETPHSTTSVNANASSSATNFYPPIISVSMESMPWKNTSHPYFRNSTAATSSAHSALLASMTSPGSIGALPSTKTTQARPAAPTLAQTLSANSTLLTGTGMQARGRDLSLLLAAVVILSFLWFL</sequence>
<gene>
    <name evidence="2" type="ORF">ASPBRDRAFT_60029</name>
</gene>
<reference evidence="3" key="1">
    <citation type="journal article" date="2017" name="Genome Biol.">
        <title>Comparative genomics reveals high biological diversity and specific adaptations in the industrially and medically important fungal genus Aspergillus.</title>
        <authorList>
            <person name="de Vries R.P."/>
            <person name="Riley R."/>
            <person name="Wiebenga A."/>
            <person name="Aguilar-Osorio G."/>
            <person name="Amillis S."/>
            <person name="Uchima C.A."/>
            <person name="Anderluh G."/>
            <person name="Asadollahi M."/>
            <person name="Askin M."/>
            <person name="Barry K."/>
            <person name="Battaglia E."/>
            <person name="Bayram O."/>
            <person name="Benocci T."/>
            <person name="Braus-Stromeyer S.A."/>
            <person name="Caldana C."/>
            <person name="Canovas D."/>
            <person name="Cerqueira G.C."/>
            <person name="Chen F."/>
            <person name="Chen W."/>
            <person name="Choi C."/>
            <person name="Clum A."/>
            <person name="Dos Santos R.A."/>
            <person name="Damasio A.R."/>
            <person name="Diallinas G."/>
            <person name="Emri T."/>
            <person name="Fekete E."/>
            <person name="Flipphi M."/>
            <person name="Freyberg S."/>
            <person name="Gallo A."/>
            <person name="Gournas C."/>
            <person name="Habgood R."/>
            <person name="Hainaut M."/>
            <person name="Harispe M.L."/>
            <person name="Henrissat B."/>
            <person name="Hilden K.S."/>
            <person name="Hope R."/>
            <person name="Hossain A."/>
            <person name="Karabika E."/>
            <person name="Karaffa L."/>
            <person name="Karanyi Z."/>
            <person name="Krasevec N."/>
            <person name="Kuo A."/>
            <person name="Kusch H."/>
            <person name="LaButti K."/>
            <person name="Lagendijk E.L."/>
            <person name="Lapidus A."/>
            <person name="Levasseur A."/>
            <person name="Lindquist E."/>
            <person name="Lipzen A."/>
            <person name="Logrieco A.F."/>
            <person name="MacCabe A."/>
            <person name="Maekelae M.R."/>
            <person name="Malavazi I."/>
            <person name="Melin P."/>
            <person name="Meyer V."/>
            <person name="Mielnichuk N."/>
            <person name="Miskei M."/>
            <person name="Molnar A.P."/>
            <person name="Mule G."/>
            <person name="Ngan C.Y."/>
            <person name="Orejas M."/>
            <person name="Orosz E."/>
            <person name="Ouedraogo J.P."/>
            <person name="Overkamp K.M."/>
            <person name="Park H.-S."/>
            <person name="Perrone G."/>
            <person name="Piumi F."/>
            <person name="Punt P.J."/>
            <person name="Ram A.F."/>
            <person name="Ramon A."/>
            <person name="Rauscher S."/>
            <person name="Record E."/>
            <person name="Riano-Pachon D.M."/>
            <person name="Robert V."/>
            <person name="Roehrig J."/>
            <person name="Ruller R."/>
            <person name="Salamov A."/>
            <person name="Salih N.S."/>
            <person name="Samson R.A."/>
            <person name="Sandor E."/>
            <person name="Sanguinetti M."/>
            <person name="Schuetze T."/>
            <person name="Sepcic K."/>
            <person name="Shelest E."/>
            <person name="Sherlock G."/>
            <person name="Sophianopoulou V."/>
            <person name="Squina F.M."/>
            <person name="Sun H."/>
            <person name="Susca A."/>
            <person name="Todd R.B."/>
            <person name="Tsang A."/>
            <person name="Unkles S.E."/>
            <person name="van de Wiele N."/>
            <person name="van Rossen-Uffink D."/>
            <person name="Oliveira J.V."/>
            <person name="Vesth T.C."/>
            <person name="Visser J."/>
            <person name="Yu J.-H."/>
            <person name="Zhou M."/>
            <person name="Andersen M.R."/>
            <person name="Archer D.B."/>
            <person name="Baker S.E."/>
            <person name="Benoit I."/>
            <person name="Brakhage A.A."/>
            <person name="Braus G.H."/>
            <person name="Fischer R."/>
            <person name="Frisvad J.C."/>
            <person name="Goldman G.H."/>
            <person name="Houbraken J."/>
            <person name="Oakley B."/>
            <person name="Pocsi I."/>
            <person name="Scazzocchio C."/>
            <person name="Seiboth B."/>
            <person name="vanKuyk P.A."/>
            <person name="Wortman J."/>
            <person name="Dyer P.S."/>
            <person name="Grigoriev I.V."/>
        </authorList>
    </citation>
    <scope>NUCLEOTIDE SEQUENCE [LARGE SCALE GENOMIC DNA]</scope>
    <source>
        <strain evidence="3">CBS 101740 / IMI 381727 / IBT 21946</strain>
    </source>
</reference>
<dbReference type="GeneID" id="93580650"/>
<dbReference type="EMBL" id="KV878701">
    <property type="protein sequence ID" value="OJJ66181.1"/>
    <property type="molecule type" value="Genomic_DNA"/>
</dbReference>
<evidence type="ECO:0000256" key="1">
    <source>
        <dbReference type="SAM" id="Phobius"/>
    </source>
</evidence>
<keyword evidence="1" id="KW-0472">Membrane</keyword>
<evidence type="ECO:0000313" key="2">
    <source>
        <dbReference type="EMBL" id="OJJ66181.1"/>
    </source>
</evidence>
<name>A0A1L9U3C9_ASPBC</name>
<protein>
    <submittedName>
        <fullName evidence="2">Uncharacterized protein</fullName>
    </submittedName>
</protein>
<keyword evidence="1" id="KW-1133">Transmembrane helix</keyword>
<dbReference type="OrthoDB" id="4477100at2759"/>
<keyword evidence="3" id="KW-1185">Reference proteome</keyword>
<feature type="transmembrane region" description="Helical" evidence="1">
    <location>
        <begin position="143"/>
        <end position="158"/>
    </location>
</feature>
<keyword evidence="1" id="KW-0812">Transmembrane</keyword>
<organism evidence="2 3">
    <name type="scientific">Aspergillus brasiliensis (strain CBS 101740 / IMI 381727 / IBT 21946)</name>
    <dbReference type="NCBI Taxonomy" id="767769"/>
    <lineage>
        <taxon>Eukaryota</taxon>
        <taxon>Fungi</taxon>
        <taxon>Dikarya</taxon>
        <taxon>Ascomycota</taxon>
        <taxon>Pezizomycotina</taxon>
        <taxon>Eurotiomycetes</taxon>
        <taxon>Eurotiomycetidae</taxon>
        <taxon>Eurotiales</taxon>
        <taxon>Aspergillaceae</taxon>
        <taxon>Aspergillus</taxon>
        <taxon>Aspergillus subgen. Circumdati</taxon>
    </lineage>
</organism>
<accession>A0A1L9U3C9</accession>
<dbReference type="RefSeq" id="XP_067473431.1">
    <property type="nucleotide sequence ID" value="XM_067628162.1"/>
</dbReference>
<dbReference type="Proteomes" id="UP000184499">
    <property type="component" value="Unassembled WGS sequence"/>
</dbReference>
<dbReference type="AlphaFoldDB" id="A0A1L9U3C9"/>
<proteinExistence type="predicted"/>
<evidence type="ECO:0000313" key="3">
    <source>
        <dbReference type="Proteomes" id="UP000184499"/>
    </source>
</evidence>
<dbReference type="VEuPathDB" id="FungiDB:ASPBRDRAFT_60029"/>